<feature type="domain" description="GGDEF" evidence="1">
    <location>
        <begin position="467"/>
        <end position="599"/>
    </location>
</feature>
<dbReference type="GO" id="GO:0005886">
    <property type="term" value="C:plasma membrane"/>
    <property type="evidence" value="ECO:0007669"/>
    <property type="project" value="TreeGrafter"/>
</dbReference>
<dbReference type="InterPro" id="IPR050469">
    <property type="entry name" value="Diguanylate_Cyclase"/>
</dbReference>
<evidence type="ECO:0000259" key="1">
    <source>
        <dbReference type="PROSITE" id="PS50887"/>
    </source>
</evidence>
<dbReference type="GO" id="GO:0043709">
    <property type="term" value="P:cell adhesion involved in single-species biofilm formation"/>
    <property type="evidence" value="ECO:0007669"/>
    <property type="project" value="TreeGrafter"/>
</dbReference>
<dbReference type="EMBL" id="JAEACQ010000252">
    <property type="protein sequence ID" value="MBL7630544.1"/>
    <property type="molecule type" value="Genomic_DNA"/>
</dbReference>
<dbReference type="GO" id="GO:0052621">
    <property type="term" value="F:diguanylate cyclase activity"/>
    <property type="evidence" value="ECO:0007669"/>
    <property type="project" value="TreeGrafter"/>
</dbReference>
<dbReference type="SMART" id="SM00267">
    <property type="entry name" value="GGDEF"/>
    <property type="match status" value="1"/>
</dbReference>
<dbReference type="GO" id="GO:1902201">
    <property type="term" value="P:negative regulation of bacterial-type flagellum-dependent cell motility"/>
    <property type="evidence" value="ECO:0007669"/>
    <property type="project" value="TreeGrafter"/>
</dbReference>
<organism evidence="2 3">
    <name type="scientific">Frankia nepalensis</name>
    <dbReference type="NCBI Taxonomy" id="1836974"/>
    <lineage>
        <taxon>Bacteria</taxon>
        <taxon>Bacillati</taxon>
        <taxon>Actinomycetota</taxon>
        <taxon>Actinomycetes</taxon>
        <taxon>Frankiales</taxon>
        <taxon>Frankiaceae</taxon>
        <taxon>Frankia</taxon>
    </lineage>
</organism>
<dbReference type="FunFam" id="3.30.70.270:FF:000001">
    <property type="entry name" value="Diguanylate cyclase domain protein"/>
    <property type="match status" value="1"/>
</dbReference>
<gene>
    <name evidence="2" type="ORF">I7412_25965</name>
</gene>
<protein>
    <submittedName>
        <fullName evidence="2">Diguanylate cyclase</fullName>
    </submittedName>
</protein>
<dbReference type="PROSITE" id="PS50887">
    <property type="entry name" value="GGDEF"/>
    <property type="match status" value="1"/>
</dbReference>
<dbReference type="NCBIfam" id="TIGR00254">
    <property type="entry name" value="GGDEF"/>
    <property type="match status" value="1"/>
</dbReference>
<dbReference type="InterPro" id="IPR003018">
    <property type="entry name" value="GAF"/>
</dbReference>
<evidence type="ECO:0000313" key="2">
    <source>
        <dbReference type="EMBL" id="MBL7630544.1"/>
    </source>
</evidence>
<accession>A0A937RKJ1</accession>
<dbReference type="Pfam" id="PF00990">
    <property type="entry name" value="GGDEF"/>
    <property type="match status" value="1"/>
</dbReference>
<dbReference type="Gene3D" id="3.30.70.270">
    <property type="match status" value="1"/>
</dbReference>
<dbReference type="PANTHER" id="PTHR45138:SF9">
    <property type="entry name" value="DIGUANYLATE CYCLASE DGCM-RELATED"/>
    <property type="match status" value="1"/>
</dbReference>
<dbReference type="PANTHER" id="PTHR45138">
    <property type="entry name" value="REGULATORY COMPONENTS OF SENSORY TRANSDUCTION SYSTEM"/>
    <property type="match status" value="1"/>
</dbReference>
<sequence length="602" mass="62868">MIDRKASVELARRRRGSSSVALARARERFFEAGAGDPSGVRGLVLRSWARARELAVPADLSDARYVGVEPDCPLVRAARPVLCSSVEPLREAAVVAVLADANGLLRFHIGGDPAFERRMADEGAVALGFDFSESTIGTNGIGTALTLRRPVLVDGAEHYSEIGAAFSCGAAPVRDPVSGEIVGLVNFTCPARESSPLLLAMASSAAVQVERELLVTADRGDLAVLACSDDPAALRALMLAERRRHALREHLYQIMTRAAAMDVGCLLTQIMELAAVVFPVEAVWVLDGQDSGVLRVAAVWGDVVSSAVGAQLSSDVAAAVLRTAIREQDAAAPNRRSSVPLPGQLRMAGSWLAVAAGDGGLPVGSPLGSRWARPLAPAMPPPAADATPPAPGRCVVVAALGPAVASEGQRAAAKGLLAEIADACASACRFEEVSRQAASDALTGLPNRRRFLQAAQAAFLHCRAHGRPMAALMIDIDRFKRVNDTFGHATGDRVLVEVAARIQAALAPDDAVGRIGGEEIAVISLVPSADAWALAERLRRAVAAVELTTPGGTLTVTASVGVACLTRHDEHLPDLLDRADQALYAAKNSGRDRVAEAPVPTV</sequence>
<reference evidence="2" key="1">
    <citation type="submission" date="2020-12" db="EMBL/GenBank/DDBJ databases">
        <title>Genomic characterization of non-nitrogen-fixing Frankia strains.</title>
        <authorList>
            <person name="Carlos-Shanley C."/>
            <person name="Guerra T."/>
            <person name="Hahn D."/>
        </authorList>
    </citation>
    <scope>NUCLEOTIDE SEQUENCE</scope>
    <source>
        <strain evidence="2">CN6</strain>
    </source>
</reference>
<dbReference type="SUPFAM" id="SSF55073">
    <property type="entry name" value="Nucleotide cyclase"/>
    <property type="match status" value="1"/>
</dbReference>
<dbReference type="Gene3D" id="3.30.450.40">
    <property type="match status" value="1"/>
</dbReference>
<dbReference type="InterPro" id="IPR043128">
    <property type="entry name" value="Rev_trsase/Diguanyl_cyclase"/>
</dbReference>
<name>A0A937RKJ1_9ACTN</name>
<evidence type="ECO:0000313" key="3">
    <source>
        <dbReference type="Proteomes" id="UP000604475"/>
    </source>
</evidence>
<dbReference type="Proteomes" id="UP000604475">
    <property type="component" value="Unassembled WGS sequence"/>
</dbReference>
<comment type="caution">
    <text evidence="2">The sequence shown here is derived from an EMBL/GenBank/DDBJ whole genome shotgun (WGS) entry which is preliminary data.</text>
</comment>
<keyword evidence="3" id="KW-1185">Reference proteome</keyword>
<dbReference type="InterPro" id="IPR029787">
    <property type="entry name" value="Nucleotide_cyclase"/>
</dbReference>
<dbReference type="InterPro" id="IPR000160">
    <property type="entry name" value="GGDEF_dom"/>
</dbReference>
<proteinExistence type="predicted"/>
<dbReference type="CDD" id="cd01949">
    <property type="entry name" value="GGDEF"/>
    <property type="match status" value="1"/>
</dbReference>
<dbReference type="InterPro" id="IPR029016">
    <property type="entry name" value="GAF-like_dom_sf"/>
</dbReference>
<dbReference type="AlphaFoldDB" id="A0A937RKJ1"/>
<dbReference type="Pfam" id="PF01590">
    <property type="entry name" value="GAF"/>
    <property type="match status" value="1"/>
</dbReference>
<dbReference type="RefSeq" id="WP_203003593.1">
    <property type="nucleotide sequence ID" value="NZ_JADWYU010000248.1"/>
</dbReference>